<accession>A0A1G4GUP1</accession>
<name>A0A1G4GUP1_PLAVI</name>
<evidence type="ECO:0000313" key="4">
    <source>
        <dbReference type="EMBL" id="SCO71752.1"/>
    </source>
</evidence>
<feature type="transmembrane region" description="Helical" evidence="1">
    <location>
        <begin position="221"/>
        <end position="240"/>
    </location>
</feature>
<dbReference type="AlphaFoldDB" id="A0A1G4GUP1"/>
<reference evidence="6 7" key="1">
    <citation type="submission" date="2016-07" db="EMBL/GenBank/DDBJ databases">
        <authorList>
            <consortium name="Pathogen Informatics"/>
        </authorList>
    </citation>
    <scope>NUCLEOTIDE SEQUENCE [LARGE SCALE GENOMIC DNA]</scope>
    <source>
        <strain evidence="2">PvW1</strain>
    </source>
</reference>
<dbReference type="Proteomes" id="UP000305196">
    <property type="component" value="Chromosome 6"/>
</dbReference>
<keyword evidence="1" id="KW-1133">Transmembrane helix</keyword>
<dbReference type="EMBL" id="CAJZCX010000012">
    <property type="protein sequence ID" value="CAG9481888.1"/>
    <property type="molecule type" value="Genomic_DNA"/>
</dbReference>
<evidence type="ECO:0000256" key="1">
    <source>
        <dbReference type="SAM" id="Phobius"/>
    </source>
</evidence>
<feature type="transmembrane region" description="Helical" evidence="1">
    <location>
        <begin position="45"/>
        <end position="64"/>
    </location>
</feature>
<protein>
    <submittedName>
        <fullName evidence="2">(malaria parasite P. vivax) hypothetical protein</fullName>
    </submittedName>
</protein>
<dbReference type="EMBL" id="LT635617">
    <property type="protein sequence ID" value="VUZ94562.1"/>
    <property type="molecule type" value="Genomic_DNA"/>
</dbReference>
<evidence type="ECO:0000313" key="7">
    <source>
        <dbReference type="Proteomes" id="UP000220605"/>
    </source>
</evidence>
<feature type="transmembrane region" description="Helical" evidence="1">
    <location>
        <begin position="195"/>
        <end position="215"/>
    </location>
</feature>
<dbReference type="Proteomes" id="UP000779233">
    <property type="component" value="Unassembled WGS sequence"/>
</dbReference>
<dbReference type="EMBL" id="LT615261">
    <property type="protein sequence ID" value="SCO71752.1"/>
    <property type="molecule type" value="Genomic_DNA"/>
</dbReference>
<organism evidence="3 6">
    <name type="scientific">Plasmodium vivax</name>
    <name type="common">malaria parasite P. vivax</name>
    <dbReference type="NCBI Taxonomy" id="5855"/>
    <lineage>
        <taxon>Eukaryota</taxon>
        <taxon>Sar</taxon>
        <taxon>Alveolata</taxon>
        <taxon>Apicomplexa</taxon>
        <taxon>Aconoidasida</taxon>
        <taxon>Haemosporida</taxon>
        <taxon>Plasmodiidae</taxon>
        <taxon>Plasmodium</taxon>
        <taxon>Plasmodium (Plasmodium)</taxon>
    </lineage>
</organism>
<keyword evidence="1" id="KW-0812">Transmembrane</keyword>
<dbReference type="VEuPathDB" id="PlasmoDB:PVW1_060029700"/>
<proteinExistence type="predicted"/>
<evidence type="ECO:0000313" key="2">
    <source>
        <dbReference type="EMBL" id="CAG9481888.1"/>
    </source>
</evidence>
<dbReference type="VEuPathDB" id="PlasmoDB:PVX_110832"/>
<dbReference type="OrthoDB" id="383263at2759"/>
<evidence type="ECO:0000313" key="5">
    <source>
        <dbReference type="EMBL" id="VUZ94562.1"/>
    </source>
</evidence>
<dbReference type="EMBL" id="LT615244">
    <property type="protein sequence ID" value="SCO66318.1"/>
    <property type="molecule type" value="Genomic_DNA"/>
</dbReference>
<dbReference type="Pfam" id="PF12420">
    <property type="entry name" value="DUF3671"/>
    <property type="match status" value="1"/>
</dbReference>
<keyword evidence="1" id="KW-0472">Membrane</keyword>
<dbReference type="VEuPathDB" id="PlasmoDB:PVP01_0623300"/>
<dbReference type="Proteomes" id="UP000196402">
    <property type="component" value="Chromosome 6"/>
</dbReference>
<evidence type="ECO:0000313" key="3">
    <source>
        <dbReference type="EMBL" id="SCO66318.1"/>
    </source>
</evidence>
<dbReference type="InterPro" id="IPR022139">
    <property type="entry name" value="Fam-L/Fam-M-like_plasmodium"/>
</dbReference>
<dbReference type="VEuPathDB" id="PlasmoDB:PVPAM_060034400"/>
<sequence>MKKFDTNYSRFVEFYIYCKHIVKRFFIKALATFTKCHLSPKSTGFLFLTEIFIATVLLWIFYSFSSSVATVEIWSAKENHMCEWLVRKPSRLLSKEEIKTNGKNGYSRKNIADLLELDEESIEEHYESLMSEGFNKNSIKWKIFGKYTPKVEKIVNQINKRIDLELIRALKSDCYYQGNDLVSIKESKRERIKSFFCKYKIFSPHVVLFLGAILASSFSQAIPAVLLVILLFILIVFFFIKIRKCTYIMEMNRKSRNIYLGFMDY</sequence>
<evidence type="ECO:0000313" key="6">
    <source>
        <dbReference type="Proteomes" id="UP000196402"/>
    </source>
</evidence>
<gene>
    <name evidence="4" type="ORF">PVC01_060029000</name>
    <name evidence="5" type="ORF">PVP01_0623300</name>
    <name evidence="3" type="ORF">PVT01_060029500</name>
    <name evidence="2" type="ORF">PVW1_060029700</name>
</gene>
<dbReference type="Proteomes" id="UP000220605">
    <property type="component" value="Chromosome 6"/>
</dbReference>